<evidence type="ECO:0000256" key="1">
    <source>
        <dbReference type="ARBA" id="ARBA00004651"/>
    </source>
</evidence>
<dbReference type="Proteomes" id="UP000309450">
    <property type="component" value="Unassembled WGS sequence"/>
</dbReference>
<feature type="domain" description="Polysaccharide chain length determinant N-terminal" evidence="8">
    <location>
        <begin position="8"/>
        <end position="89"/>
    </location>
</feature>
<dbReference type="PANTHER" id="PTHR32309:SF31">
    <property type="entry name" value="CAPSULAR EXOPOLYSACCHARIDE FAMILY"/>
    <property type="match status" value="1"/>
</dbReference>
<proteinExistence type="predicted"/>
<feature type="coiled-coil region" evidence="6">
    <location>
        <begin position="217"/>
        <end position="244"/>
    </location>
</feature>
<dbReference type="GO" id="GO:0005886">
    <property type="term" value="C:plasma membrane"/>
    <property type="evidence" value="ECO:0007669"/>
    <property type="project" value="UniProtKB-SubCell"/>
</dbReference>
<dbReference type="AlphaFoldDB" id="A0A4V3V0E5"/>
<evidence type="ECO:0000256" key="2">
    <source>
        <dbReference type="ARBA" id="ARBA00022475"/>
    </source>
</evidence>
<keyword evidence="4 7" id="KW-1133">Transmembrane helix</keyword>
<gene>
    <name evidence="9" type="ORF">E7811_10165</name>
</gene>
<dbReference type="PANTHER" id="PTHR32309">
    <property type="entry name" value="TYROSINE-PROTEIN KINASE"/>
    <property type="match status" value="1"/>
</dbReference>
<feature type="transmembrane region" description="Helical" evidence="7">
    <location>
        <begin position="352"/>
        <end position="378"/>
    </location>
</feature>
<dbReference type="OrthoDB" id="7642308at2"/>
<keyword evidence="2" id="KW-1003">Cell membrane</keyword>
<keyword evidence="6" id="KW-0175">Coiled coil</keyword>
<protein>
    <submittedName>
        <fullName evidence="9">Chain-length determining protein</fullName>
    </submittedName>
</protein>
<evidence type="ECO:0000313" key="9">
    <source>
        <dbReference type="EMBL" id="THD83632.1"/>
    </source>
</evidence>
<dbReference type="InterPro" id="IPR050445">
    <property type="entry name" value="Bact_polysacc_biosynth/exp"/>
</dbReference>
<dbReference type="Pfam" id="PF02706">
    <property type="entry name" value="Wzz"/>
    <property type="match status" value="1"/>
</dbReference>
<evidence type="ECO:0000256" key="5">
    <source>
        <dbReference type="ARBA" id="ARBA00023136"/>
    </source>
</evidence>
<accession>A0A4V3V0E5</accession>
<feature type="transmembrane region" description="Helical" evidence="7">
    <location>
        <begin position="19"/>
        <end position="37"/>
    </location>
</feature>
<feature type="transmembrane region" description="Helical" evidence="7">
    <location>
        <begin position="429"/>
        <end position="446"/>
    </location>
</feature>
<reference evidence="9 10" key="1">
    <citation type="submission" date="2019-04" db="EMBL/GenBank/DDBJ databases">
        <title>Draft genome sequence of Gemmobacter aestuarii sp. nov.</title>
        <authorList>
            <person name="Hameed A."/>
            <person name="Lin S.-Y."/>
            <person name="Shahina M."/>
            <person name="Lai W.-A."/>
            <person name="Young C.-C."/>
        </authorList>
    </citation>
    <scope>NUCLEOTIDE SEQUENCE [LARGE SCALE GENOMIC DNA]</scope>
    <source>
        <strain evidence="9 10">CC-PW-75</strain>
    </source>
</reference>
<keyword evidence="10" id="KW-1185">Reference proteome</keyword>
<keyword evidence="3 7" id="KW-0812">Transmembrane</keyword>
<name>A0A4V3V0E5_9RHOB</name>
<organism evidence="9 10">
    <name type="scientific">Aliigemmobacter aestuarii</name>
    <dbReference type="NCBI Taxonomy" id="1445661"/>
    <lineage>
        <taxon>Bacteria</taxon>
        <taxon>Pseudomonadati</taxon>
        <taxon>Pseudomonadota</taxon>
        <taxon>Alphaproteobacteria</taxon>
        <taxon>Rhodobacterales</taxon>
        <taxon>Paracoccaceae</taxon>
        <taxon>Aliigemmobacter</taxon>
    </lineage>
</organism>
<keyword evidence="5 7" id="KW-0472">Membrane</keyword>
<evidence type="ECO:0000256" key="6">
    <source>
        <dbReference type="SAM" id="Coils"/>
    </source>
</evidence>
<dbReference type="InterPro" id="IPR003856">
    <property type="entry name" value="LPS_length_determ_N"/>
</dbReference>
<evidence type="ECO:0000259" key="8">
    <source>
        <dbReference type="Pfam" id="PF02706"/>
    </source>
</evidence>
<evidence type="ECO:0000256" key="7">
    <source>
        <dbReference type="SAM" id="Phobius"/>
    </source>
</evidence>
<dbReference type="EMBL" id="SSND01000002">
    <property type="protein sequence ID" value="THD83632.1"/>
    <property type="molecule type" value="Genomic_DNA"/>
</dbReference>
<sequence>MGPIQTIDDLLGLVFRRRWLIAAVIVVGMILSVIAGLSRPKVYETGAVIQVQTPIVGVEDAAAVGARAAQTLQMIEQRLTTRENLIAMIERHSLFSEAPGLSVDQKVAALRASIGFQSVASADQPGFGAQRVSALIITARLGDGDKAARVANDLAQGVLDMSSARQASRAQETYRFYVGEDRRIRDQMAALEAQIADVRNSNAEALPGSAESSRSALTDLAADLRELDQSRAALEGERTAIERKQTLRETDRRRLEEIASATAVLDTQRDALLAQRDALNANLARQPSVEQELAGFERQLTQLRAQSDVVTARLAEAESNLRLEELQQGEHFTLLERAIIPEFASGGGGKKVAVLGAIASAGLALGLAFLLDLVYPAIRTSAQMERELDLRPVVAIPEIPFRNSGKRWPRLQTVGPKLAEAVRDAPKPVVFLGGAALFLLAAAAAMA</sequence>
<evidence type="ECO:0000256" key="4">
    <source>
        <dbReference type="ARBA" id="ARBA00022989"/>
    </source>
</evidence>
<evidence type="ECO:0000256" key="3">
    <source>
        <dbReference type="ARBA" id="ARBA00022692"/>
    </source>
</evidence>
<comment type="subcellular location">
    <subcellularLocation>
        <location evidence="1">Cell membrane</location>
        <topology evidence="1">Multi-pass membrane protein</topology>
    </subcellularLocation>
</comment>
<evidence type="ECO:0000313" key="10">
    <source>
        <dbReference type="Proteomes" id="UP000309450"/>
    </source>
</evidence>
<comment type="caution">
    <text evidence="9">The sequence shown here is derived from an EMBL/GenBank/DDBJ whole genome shotgun (WGS) entry which is preliminary data.</text>
</comment>